<gene>
    <name evidence="2" type="ORF">HannXRQ_Chr11g0329241</name>
    <name evidence="1" type="ORF">HanXRQr2_Chr11g0494811</name>
</gene>
<reference evidence="1" key="3">
    <citation type="submission" date="2020-06" db="EMBL/GenBank/DDBJ databases">
        <title>Helianthus annuus Genome sequencing and assembly Release 2.</title>
        <authorList>
            <person name="Gouzy J."/>
            <person name="Langlade N."/>
            <person name="Munos S."/>
        </authorList>
    </citation>
    <scope>NUCLEOTIDE SEQUENCE</scope>
    <source>
        <tissue evidence="1">Leaves</tissue>
    </source>
</reference>
<dbReference type="InParanoid" id="A0A251T9K4"/>
<keyword evidence="3" id="KW-1185">Reference proteome</keyword>
<organism evidence="2 3">
    <name type="scientific">Helianthus annuus</name>
    <name type="common">Common sunflower</name>
    <dbReference type="NCBI Taxonomy" id="4232"/>
    <lineage>
        <taxon>Eukaryota</taxon>
        <taxon>Viridiplantae</taxon>
        <taxon>Streptophyta</taxon>
        <taxon>Embryophyta</taxon>
        <taxon>Tracheophyta</taxon>
        <taxon>Spermatophyta</taxon>
        <taxon>Magnoliopsida</taxon>
        <taxon>eudicotyledons</taxon>
        <taxon>Gunneridae</taxon>
        <taxon>Pentapetalae</taxon>
        <taxon>asterids</taxon>
        <taxon>campanulids</taxon>
        <taxon>Asterales</taxon>
        <taxon>Asteraceae</taxon>
        <taxon>Asteroideae</taxon>
        <taxon>Heliantheae alliance</taxon>
        <taxon>Heliantheae</taxon>
        <taxon>Helianthus</taxon>
    </lineage>
</organism>
<dbReference type="EMBL" id="CM007900">
    <property type="protein sequence ID" value="OTG07332.1"/>
    <property type="molecule type" value="Genomic_DNA"/>
</dbReference>
<dbReference type="Gramene" id="mRNA:HanXRQr2_Chr11g0494811">
    <property type="protein sequence ID" value="CDS:HanXRQr2_Chr11g0494811.1"/>
    <property type="gene ID" value="HanXRQr2_Chr11g0494811"/>
</dbReference>
<dbReference type="OMA" id="FGGVWVC"/>
<dbReference type="InterPro" id="IPR012876">
    <property type="entry name" value="DUF1677_pln"/>
</dbReference>
<dbReference type="PANTHER" id="PTHR33108">
    <property type="entry name" value="OS01G0745000 PROTEIN"/>
    <property type="match status" value="1"/>
</dbReference>
<dbReference type="Pfam" id="PF07911">
    <property type="entry name" value="DUF1677"/>
    <property type="match status" value="1"/>
</dbReference>
<reference evidence="2" key="2">
    <citation type="submission" date="2017-02" db="EMBL/GenBank/DDBJ databases">
        <title>Sunflower complete genome.</title>
        <authorList>
            <person name="Langlade N."/>
            <person name="Munos S."/>
        </authorList>
    </citation>
    <scope>NUCLEOTIDE SEQUENCE [LARGE SCALE GENOMIC DNA]</scope>
    <source>
        <tissue evidence="2">Leaves</tissue>
    </source>
</reference>
<evidence type="ECO:0000313" key="1">
    <source>
        <dbReference type="EMBL" id="KAF5782348.1"/>
    </source>
</evidence>
<accession>A0A251T9K4</accession>
<name>A0A251T9K4_HELAN</name>
<protein>
    <submittedName>
        <fullName evidence="2">Uncharacterized protein</fullName>
    </submittedName>
</protein>
<dbReference type="EMBL" id="MNCJ02000326">
    <property type="protein sequence ID" value="KAF5782348.1"/>
    <property type="molecule type" value="Genomic_DNA"/>
</dbReference>
<proteinExistence type="predicted"/>
<evidence type="ECO:0000313" key="3">
    <source>
        <dbReference type="Proteomes" id="UP000215914"/>
    </source>
</evidence>
<sequence length="89" mass="10467">MEECTQEYIKNIRARHNGNWMCGLCEEAVKDEMVRSERLIDKEEAMTHHMNFCRKSTSPDPPLSLAIDLIEAMRRFIWRGLDSPRPSML</sequence>
<reference evidence="1 3" key="1">
    <citation type="journal article" date="2017" name="Nature">
        <title>The sunflower genome provides insights into oil metabolism, flowering and Asterid evolution.</title>
        <authorList>
            <person name="Badouin H."/>
            <person name="Gouzy J."/>
            <person name="Grassa C.J."/>
            <person name="Murat F."/>
            <person name="Staton S.E."/>
            <person name="Cottret L."/>
            <person name="Lelandais-Briere C."/>
            <person name="Owens G.L."/>
            <person name="Carrere S."/>
            <person name="Mayjonade B."/>
            <person name="Legrand L."/>
            <person name="Gill N."/>
            <person name="Kane N.C."/>
            <person name="Bowers J.E."/>
            <person name="Hubner S."/>
            <person name="Bellec A."/>
            <person name="Berard A."/>
            <person name="Berges H."/>
            <person name="Blanchet N."/>
            <person name="Boniface M.C."/>
            <person name="Brunel D."/>
            <person name="Catrice O."/>
            <person name="Chaidir N."/>
            <person name="Claudel C."/>
            <person name="Donnadieu C."/>
            <person name="Faraut T."/>
            <person name="Fievet G."/>
            <person name="Helmstetter N."/>
            <person name="King M."/>
            <person name="Knapp S.J."/>
            <person name="Lai Z."/>
            <person name="Le Paslier M.C."/>
            <person name="Lippi Y."/>
            <person name="Lorenzon L."/>
            <person name="Mandel J.R."/>
            <person name="Marage G."/>
            <person name="Marchand G."/>
            <person name="Marquand E."/>
            <person name="Bret-Mestries E."/>
            <person name="Morien E."/>
            <person name="Nambeesan S."/>
            <person name="Nguyen T."/>
            <person name="Pegot-Espagnet P."/>
            <person name="Pouilly N."/>
            <person name="Raftis F."/>
            <person name="Sallet E."/>
            <person name="Schiex T."/>
            <person name="Thomas J."/>
            <person name="Vandecasteele C."/>
            <person name="Vares D."/>
            <person name="Vear F."/>
            <person name="Vautrin S."/>
            <person name="Crespi M."/>
            <person name="Mangin B."/>
            <person name="Burke J.M."/>
            <person name="Salse J."/>
            <person name="Munos S."/>
            <person name="Vincourt P."/>
            <person name="Rieseberg L.H."/>
            <person name="Langlade N.B."/>
        </authorList>
    </citation>
    <scope>NUCLEOTIDE SEQUENCE [LARGE SCALE GENOMIC DNA]</scope>
    <source>
        <strain evidence="3">cv. SF193</strain>
        <tissue evidence="1">Leaves</tissue>
    </source>
</reference>
<dbReference type="AlphaFoldDB" id="A0A251T9K4"/>
<evidence type="ECO:0000313" key="2">
    <source>
        <dbReference type="EMBL" id="OTG07332.1"/>
    </source>
</evidence>
<dbReference type="PANTHER" id="PTHR33108:SF32">
    <property type="entry name" value="DUF1677 FAMILY PROTEIN (DUF1677)"/>
    <property type="match status" value="1"/>
</dbReference>
<dbReference type="Proteomes" id="UP000215914">
    <property type="component" value="Chromosome 11"/>
</dbReference>